<dbReference type="PANTHER" id="PTHR16943:SF8">
    <property type="entry name" value="2-METHYLCITRATE DEHYDRATASE"/>
    <property type="match status" value="1"/>
</dbReference>
<comment type="similarity">
    <text evidence="1">Belongs to the PrpD family.</text>
</comment>
<dbReference type="Pfam" id="PF03972">
    <property type="entry name" value="MmgE_PrpD_N"/>
    <property type="match status" value="1"/>
</dbReference>
<dbReference type="GO" id="GO:0016829">
    <property type="term" value="F:lyase activity"/>
    <property type="evidence" value="ECO:0007669"/>
    <property type="project" value="InterPro"/>
</dbReference>
<organism evidence="4">
    <name type="scientific">Acerihabitans sp. KWT182</name>
    <dbReference type="NCBI Taxonomy" id="3157919"/>
    <lineage>
        <taxon>Bacteria</taxon>
        <taxon>Pseudomonadati</taxon>
        <taxon>Pseudomonadota</taxon>
        <taxon>Gammaproteobacteria</taxon>
        <taxon>Enterobacterales</taxon>
        <taxon>Pectobacteriaceae</taxon>
        <taxon>Acerihabitans</taxon>
    </lineage>
</organism>
<name>A0AAU7QFH6_9GAMM</name>
<dbReference type="Gene3D" id="3.30.1330.120">
    <property type="entry name" value="2-methylcitrate dehydratase PrpD"/>
    <property type="match status" value="1"/>
</dbReference>
<evidence type="ECO:0000313" key="4">
    <source>
        <dbReference type="EMBL" id="XBS71621.1"/>
    </source>
</evidence>
<gene>
    <name evidence="4" type="ORF">ABK905_12355</name>
</gene>
<evidence type="ECO:0000259" key="3">
    <source>
        <dbReference type="Pfam" id="PF19305"/>
    </source>
</evidence>
<dbReference type="EMBL" id="CP157947">
    <property type="protein sequence ID" value="XBS71621.1"/>
    <property type="molecule type" value="Genomic_DNA"/>
</dbReference>
<dbReference type="PANTHER" id="PTHR16943">
    <property type="entry name" value="2-METHYLCITRATE DEHYDRATASE-RELATED"/>
    <property type="match status" value="1"/>
</dbReference>
<dbReference type="Gene3D" id="1.10.4100.10">
    <property type="entry name" value="2-methylcitrate dehydratase PrpD"/>
    <property type="match status" value="1"/>
</dbReference>
<dbReference type="InterPro" id="IPR045336">
    <property type="entry name" value="MmgE_PrpD_N"/>
</dbReference>
<sequence>MTTTSGTQTLARWLTALTPGDIPGAVGRVAIRSLVDTLGVMLAGSATSVAGLARRVISLNAAAGDAAVAGDALRVSAPAAAFANGTAAHALDFDDNCYAGFVHGSAVIVPAALAVAQARRADGAALLAALVAGAECQYRIGMALGRTLYDRGWWTTGVLGAIGACAAAVKLLGLDTDAAARALGLAIAGAGGMKSVFGSDAKPLLAGRAAEAGVTAALLAEQGAVGPLDALEHVYGLAALFNDGRLDARWLNAPADDWCLIAPGLDVKRIPVCLSSHAAVDGVLQLTAEHGIEWSRIAAVVCDVPPVVAANLIYPRPRTGRQGQFSLPFAVAASLLFGELTLEHLDDALMADKTLTALMDRVSMVSGPRWNDSRMLEVAPEGAEVTLRLHDGDTFSCFIPKAIGSADYPLSDKALENKFLRCAGGIMPPAAAQRLVSTLWQITEIADVHELADMMAPAGQATDE</sequence>
<dbReference type="InterPro" id="IPR042188">
    <property type="entry name" value="MmgE/PrpD_sf_2"/>
</dbReference>
<accession>A0AAU7QFH6</accession>
<dbReference type="SUPFAM" id="SSF103378">
    <property type="entry name" value="2-methylcitrate dehydratase PrpD"/>
    <property type="match status" value="1"/>
</dbReference>
<dbReference type="InterPro" id="IPR005656">
    <property type="entry name" value="MmgE_PrpD"/>
</dbReference>
<protein>
    <submittedName>
        <fullName evidence="4">MmgE/PrpD family protein</fullName>
    </submittedName>
</protein>
<evidence type="ECO:0000259" key="2">
    <source>
        <dbReference type="Pfam" id="PF03972"/>
    </source>
</evidence>
<dbReference type="InterPro" id="IPR045337">
    <property type="entry name" value="MmgE_PrpD_C"/>
</dbReference>
<feature type="domain" description="MmgE/PrpD N-terminal" evidence="2">
    <location>
        <begin position="8"/>
        <end position="244"/>
    </location>
</feature>
<reference evidence="4" key="1">
    <citation type="submission" date="2024-06" db="EMBL/GenBank/DDBJ databases">
        <authorList>
            <person name="Coelho C."/>
            <person name="Bento M."/>
            <person name="Garcia E."/>
            <person name="Camelo A."/>
            <person name="Brandao I."/>
            <person name="Espirito Santo C."/>
            <person name="Trovao J."/>
            <person name="Verissimo A."/>
            <person name="Costa J."/>
            <person name="Tiago I."/>
        </authorList>
    </citation>
    <scope>NUCLEOTIDE SEQUENCE</scope>
    <source>
        <strain evidence="4">KWT182</strain>
    </source>
</reference>
<dbReference type="AlphaFoldDB" id="A0AAU7QFH6"/>
<dbReference type="InterPro" id="IPR036148">
    <property type="entry name" value="MmgE/PrpD_sf"/>
</dbReference>
<evidence type="ECO:0000256" key="1">
    <source>
        <dbReference type="ARBA" id="ARBA00006174"/>
    </source>
</evidence>
<dbReference type="InterPro" id="IPR042183">
    <property type="entry name" value="MmgE/PrpD_sf_1"/>
</dbReference>
<proteinExistence type="inferred from homology"/>
<dbReference type="Pfam" id="PF19305">
    <property type="entry name" value="MmgE_PrpD_C"/>
    <property type="match status" value="1"/>
</dbReference>
<feature type="domain" description="MmgE/PrpD C-terminal" evidence="3">
    <location>
        <begin position="271"/>
        <end position="438"/>
    </location>
</feature>